<dbReference type="CDD" id="cd06173">
    <property type="entry name" value="MFS_MefA_like"/>
    <property type="match status" value="1"/>
</dbReference>
<evidence type="ECO:0000313" key="9">
    <source>
        <dbReference type="EMBL" id="VYS89447.1"/>
    </source>
</evidence>
<dbReference type="SUPFAM" id="SSF103473">
    <property type="entry name" value="MFS general substrate transporter"/>
    <property type="match status" value="1"/>
</dbReference>
<reference evidence="8 10" key="1">
    <citation type="journal article" date="2019" name="Nat. Med.">
        <title>A library of human gut bacterial isolates paired with longitudinal multiomics data enables mechanistic microbiome research.</title>
        <authorList>
            <person name="Poyet M."/>
            <person name="Groussin M."/>
            <person name="Gibbons S.M."/>
            <person name="Avila-Pacheco J."/>
            <person name="Jiang X."/>
            <person name="Kearney S.M."/>
            <person name="Perrotta A.R."/>
            <person name="Berdy B."/>
            <person name="Zhao S."/>
            <person name="Lieberman T.D."/>
            <person name="Swanson P.K."/>
            <person name="Smith M."/>
            <person name="Roesemann S."/>
            <person name="Alexander J.E."/>
            <person name="Rich S.A."/>
            <person name="Livny J."/>
            <person name="Vlamakis H."/>
            <person name="Clish C."/>
            <person name="Bullock K."/>
            <person name="Deik A."/>
            <person name="Scott J."/>
            <person name="Pierce K.A."/>
            <person name="Xavier R.J."/>
            <person name="Alm E.J."/>
        </authorList>
    </citation>
    <scope>NUCLEOTIDE SEQUENCE [LARGE SCALE GENOMIC DNA]</scope>
    <source>
        <strain evidence="8 10">BIOML-A2</strain>
    </source>
</reference>
<organism evidence="9">
    <name type="scientific">Bifidobacterium dentium</name>
    <dbReference type="NCBI Taxonomy" id="1689"/>
    <lineage>
        <taxon>Bacteria</taxon>
        <taxon>Bacillati</taxon>
        <taxon>Actinomycetota</taxon>
        <taxon>Actinomycetes</taxon>
        <taxon>Bifidobacteriales</taxon>
        <taxon>Bifidobacteriaceae</taxon>
        <taxon>Bifidobacterium</taxon>
    </lineage>
</organism>
<dbReference type="AlphaFoldDB" id="A0A6N2S7P7"/>
<keyword evidence="4 7" id="KW-0812">Transmembrane</keyword>
<evidence type="ECO:0000313" key="8">
    <source>
        <dbReference type="EMBL" id="KAB7461959.1"/>
    </source>
</evidence>
<gene>
    <name evidence="9" type="ORF">BDLFYP24_01375</name>
    <name evidence="8" type="ORF">GBB04_02945</name>
</gene>
<feature type="transmembrane region" description="Helical" evidence="7">
    <location>
        <begin position="324"/>
        <end position="349"/>
    </location>
</feature>
<feature type="transmembrane region" description="Helical" evidence="7">
    <location>
        <begin position="229"/>
        <end position="251"/>
    </location>
</feature>
<evidence type="ECO:0000256" key="6">
    <source>
        <dbReference type="ARBA" id="ARBA00023136"/>
    </source>
</evidence>
<evidence type="ECO:0000256" key="1">
    <source>
        <dbReference type="ARBA" id="ARBA00004651"/>
    </source>
</evidence>
<dbReference type="GO" id="GO:0005886">
    <property type="term" value="C:plasma membrane"/>
    <property type="evidence" value="ECO:0007669"/>
    <property type="project" value="UniProtKB-SubCell"/>
</dbReference>
<evidence type="ECO:0000256" key="7">
    <source>
        <dbReference type="SAM" id="Phobius"/>
    </source>
</evidence>
<evidence type="ECO:0000256" key="4">
    <source>
        <dbReference type="ARBA" id="ARBA00022692"/>
    </source>
</evidence>
<keyword evidence="6 7" id="KW-0472">Membrane</keyword>
<dbReference type="InterPro" id="IPR036259">
    <property type="entry name" value="MFS_trans_sf"/>
</dbReference>
<feature type="transmembrane region" description="Helical" evidence="7">
    <location>
        <begin position="263"/>
        <end position="288"/>
    </location>
</feature>
<dbReference type="Pfam" id="PF07690">
    <property type="entry name" value="MFS_1"/>
    <property type="match status" value="1"/>
</dbReference>
<name>A0A6N2S7P7_9BIFI</name>
<evidence type="ECO:0000313" key="10">
    <source>
        <dbReference type="Proteomes" id="UP000429211"/>
    </source>
</evidence>
<feature type="transmembrane region" description="Helical" evidence="7">
    <location>
        <begin position="389"/>
        <end position="407"/>
    </location>
</feature>
<proteinExistence type="predicted"/>
<feature type="transmembrane region" description="Helical" evidence="7">
    <location>
        <begin position="166"/>
        <end position="190"/>
    </location>
</feature>
<dbReference type="Gene3D" id="1.20.1250.20">
    <property type="entry name" value="MFS general substrate transporter like domains"/>
    <property type="match status" value="1"/>
</dbReference>
<dbReference type="EMBL" id="CACRSP010000003">
    <property type="protein sequence ID" value="VYS89447.1"/>
    <property type="molecule type" value="Genomic_DNA"/>
</dbReference>
<keyword evidence="5 7" id="KW-1133">Transmembrane helix</keyword>
<comment type="subcellular location">
    <subcellularLocation>
        <location evidence="1">Cell membrane</location>
        <topology evidence="1">Multi-pass membrane protein</topology>
    </subcellularLocation>
</comment>
<dbReference type="RefSeq" id="WP_034518242.1">
    <property type="nucleotide sequence ID" value="NZ_CACRSP010000003.1"/>
</dbReference>
<dbReference type="EMBL" id="WDPD01000002">
    <property type="protein sequence ID" value="KAB7461959.1"/>
    <property type="molecule type" value="Genomic_DNA"/>
</dbReference>
<evidence type="ECO:0000256" key="2">
    <source>
        <dbReference type="ARBA" id="ARBA00022448"/>
    </source>
</evidence>
<accession>A0A6N2S7P7</accession>
<dbReference type="PANTHER" id="PTHR43266:SF9">
    <property type="entry name" value="PERMEASE, MAJOR FACILITATOR SUPERFAMILY-RELATED"/>
    <property type="match status" value="1"/>
</dbReference>
<reference evidence="9" key="2">
    <citation type="submission" date="2019-11" db="EMBL/GenBank/DDBJ databases">
        <authorList>
            <person name="Feng L."/>
        </authorList>
    </citation>
    <scope>NUCLEOTIDE SEQUENCE</scope>
    <source>
        <strain evidence="9">BdentiumLFYP24</strain>
    </source>
</reference>
<evidence type="ECO:0000256" key="5">
    <source>
        <dbReference type="ARBA" id="ARBA00022989"/>
    </source>
</evidence>
<dbReference type="GO" id="GO:0022857">
    <property type="term" value="F:transmembrane transporter activity"/>
    <property type="evidence" value="ECO:0007669"/>
    <property type="project" value="InterPro"/>
</dbReference>
<evidence type="ECO:0000256" key="3">
    <source>
        <dbReference type="ARBA" id="ARBA00022475"/>
    </source>
</evidence>
<sequence length="416" mass="44673">MFRETRSPLLTSTFIALVAGQGISLFGNTMLRFAMSMWVLDATGSPTAFATVLAVSVIPTIIIGPFGGVLSDRINRRTMMVGLDVLSGIVTVLSLIWITRVGFSITVIAGVQITLAVLDALETPTVQAALPQMFKRYGAGTLRQGMAVINQVQQLSNLIPSFIGGILYACFGIRLMMTITALCFAVAALVECRIHLESPRAESDGEKPFSPIGDLRIAFLFLIREQPALLRLIALCAWLNFILVGFSSVSFPFIVRNTLGFDAAVYGTCDGIVGIAGLIGTFVAGVCATRLRPRHASLSLCIEGLLILPPAISFMMPVDAWTRLLVLTGCLAIGMVAVDFLNLITFPTIQFKTPESMTGKVMALVTSVATCSQPLGQMAYGWLHGCLPVWLILLGSSLAILPFAAMARPMFDELES</sequence>
<dbReference type="InterPro" id="IPR011701">
    <property type="entry name" value="MFS"/>
</dbReference>
<feature type="transmembrane region" description="Helical" evidence="7">
    <location>
        <begin position="48"/>
        <end position="69"/>
    </location>
</feature>
<keyword evidence="2" id="KW-0813">Transport</keyword>
<dbReference type="PANTHER" id="PTHR43266">
    <property type="entry name" value="MACROLIDE-EFFLUX PROTEIN"/>
    <property type="match status" value="1"/>
</dbReference>
<dbReference type="Proteomes" id="UP000429211">
    <property type="component" value="Unassembled WGS sequence"/>
</dbReference>
<keyword evidence="3" id="KW-1003">Cell membrane</keyword>
<protein>
    <submittedName>
        <fullName evidence="9">Enterobactin exporter EntS</fullName>
    </submittedName>
    <submittedName>
        <fullName evidence="8">MFS transporter</fullName>
    </submittedName>
</protein>